<dbReference type="InterPro" id="IPR013780">
    <property type="entry name" value="Glyco_hydro_b"/>
</dbReference>
<dbReference type="CDD" id="cd14792">
    <property type="entry name" value="GH27"/>
    <property type="match status" value="1"/>
</dbReference>
<dbReference type="SUPFAM" id="SSF51011">
    <property type="entry name" value="Glycosyl hydrolase domain"/>
    <property type="match status" value="1"/>
</dbReference>
<dbReference type="FunFam" id="3.20.20.70:FF:000197">
    <property type="entry name" value="Alpha-galactosidase"/>
    <property type="match status" value="1"/>
</dbReference>
<dbReference type="PRINTS" id="PR00740">
    <property type="entry name" value="GLHYDRLASE27"/>
</dbReference>
<evidence type="ECO:0000256" key="8">
    <source>
        <dbReference type="SAM" id="MobiDB-lite"/>
    </source>
</evidence>
<evidence type="ECO:0000313" key="11">
    <source>
        <dbReference type="Proteomes" id="UP000239649"/>
    </source>
</evidence>
<protein>
    <recommendedName>
        <fullName evidence="3 7">Alpha-galactosidase</fullName>
        <ecNumber evidence="3 7">3.2.1.22</ecNumber>
    </recommendedName>
    <alternativeName>
        <fullName evidence="7">Melibiase</fullName>
    </alternativeName>
</protein>
<proteinExistence type="inferred from homology"/>
<dbReference type="EMBL" id="LHPF02000002">
    <property type="protein sequence ID" value="PSC75843.1"/>
    <property type="molecule type" value="Genomic_DNA"/>
</dbReference>
<organism evidence="10 11">
    <name type="scientific">Micractinium conductrix</name>
    <dbReference type="NCBI Taxonomy" id="554055"/>
    <lineage>
        <taxon>Eukaryota</taxon>
        <taxon>Viridiplantae</taxon>
        <taxon>Chlorophyta</taxon>
        <taxon>core chlorophytes</taxon>
        <taxon>Trebouxiophyceae</taxon>
        <taxon>Chlorellales</taxon>
        <taxon>Chlorellaceae</taxon>
        <taxon>Chlorella clade</taxon>
        <taxon>Micractinium</taxon>
    </lineage>
</organism>
<dbReference type="STRING" id="554055.A0A2P6VP14"/>
<dbReference type="Proteomes" id="UP000239649">
    <property type="component" value="Unassembled WGS sequence"/>
</dbReference>
<evidence type="ECO:0000256" key="7">
    <source>
        <dbReference type="RuleBase" id="RU361168"/>
    </source>
</evidence>
<name>A0A2P6VP14_9CHLO</name>
<keyword evidence="7" id="KW-1015">Disulfide bond</keyword>
<dbReference type="Gene3D" id="3.20.20.70">
    <property type="entry name" value="Aldolase class I"/>
    <property type="match status" value="1"/>
</dbReference>
<dbReference type="EC" id="3.2.1.22" evidence="3 7"/>
<evidence type="ECO:0000313" key="10">
    <source>
        <dbReference type="EMBL" id="PSC75843.1"/>
    </source>
</evidence>
<reference evidence="10 11" key="1">
    <citation type="journal article" date="2018" name="Plant J.">
        <title>Genome sequences of Chlorella sorokiniana UTEX 1602 and Micractinium conductrix SAG 241.80: implications to maltose excretion by a green alga.</title>
        <authorList>
            <person name="Arriola M.B."/>
            <person name="Velmurugan N."/>
            <person name="Zhang Y."/>
            <person name="Plunkett M.H."/>
            <person name="Hondzo H."/>
            <person name="Barney B.M."/>
        </authorList>
    </citation>
    <scope>NUCLEOTIDE SEQUENCE [LARGE SCALE GENOMIC DNA]</scope>
    <source>
        <strain evidence="10 11">SAG 241.80</strain>
    </source>
</reference>
<dbReference type="Gene3D" id="2.60.40.1180">
    <property type="entry name" value="Golgi alpha-mannosidase II"/>
    <property type="match status" value="1"/>
</dbReference>
<feature type="domain" description="Alpha galactosidase C-terminal" evidence="9">
    <location>
        <begin position="253"/>
        <end position="337"/>
    </location>
</feature>
<keyword evidence="11" id="KW-1185">Reference proteome</keyword>
<comment type="catalytic activity">
    <reaction evidence="1 7">
        <text>Hydrolysis of terminal, non-reducing alpha-D-galactose residues in alpha-D-galactosides, including galactose oligosaccharides, galactomannans and galactolipids.</text>
        <dbReference type="EC" id="3.2.1.22"/>
    </reaction>
</comment>
<dbReference type="GO" id="GO:0004557">
    <property type="term" value="F:alpha-galactosidase activity"/>
    <property type="evidence" value="ECO:0007669"/>
    <property type="project" value="UniProtKB-EC"/>
</dbReference>
<dbReference type="InterPro" id="IPR017853">
    <property type="entry name" value="GH"/>
</dbReference>
<evidence type="ECO:0000256" key="1">
    <source>
        <dbReference type="ARBA" id="ARBA00001255"/>
    </source>
</evidence>
<evidence type="ECO:0000256" key="4">
    <source>
        <dbReference type="ARBA" id="ARBA00022729"/>
    </source>
</evidence>
<keyword evidence="4" id="KW-0732">Signal</keyword>
<dbReference type="AlphaFoldDB" id="A0A2P6VP14"/>
<keyword evidence="5 7" id="KW-0378">Hydrolase</keyword>
<dbReference type="Pfam" id="PF16499">
    <property type="entry name" value="Melibiase_2"/>
    <property type="match status" value="1"/>
</dbReference>
<dbReference type="OrthoDB" id="5795902at2759"/>
<accession>A0A2P6VP14</accession>
<sequence length="419" mass="47068">MVSLGLRDVGFDYLVLDDCWAERNRTEDGYLVGSAARFPSGMKAMGEYIHSKGLKYGIYGDAGTLTCAKYPGSLGYERQDAQMWAEWEVDYLKYDNCHARRDAWILDRYAAMRDALAAAGRPIVYSLCQWGVMEAHLWGPQMGHSWRTTEDIRPTWDSVLKTLDYNVGLSRFAGADRGWLDLDMLYVGNDTGLSPGEQRAHFALWSLYKSPLMIGHDLRDFSKASLGVLLSKEVIAINQDNLGVPGDLVWRQGHKRIYAGPLSGGARAVVLANFQFAHPTAVQQWPRTNVTLFWHQIGLQPGQRARVRDLYTGRDLGEFYDSFTGEVPVHDVLALRITPLQPPYDEGWRPWHGQPAYEAQPANVAVQHYESWVPKDAPWKYMKVGGEAAVYQEPDPSVDQKEEKKGRAKKRGGGGIGRG</sequence>
<feature type="region of interest" description="Disordered" evidence="8">
    <location>
        <begin position="390"/>
        <end position="419"/>
    </location>
</feature>
<dbReference type="Pfam" id="PF17801">
    <property type="entry name" value="Melibiase_C"/>
    <property type="match status" value="1"/>
</dbReference>
<comment type="similarity">
    <text evidence="2 7">Belongs to the glycosyl hydrolase 27 family.</text>
</comment>
<evidence type="ECO:0000256" key="2">
    <source>
        <dbReference type="ARBA" id="ARBA00009743"/>
    </source>
</evidence>
<evidence type="ECO:0000256" key="3">
    <source>
        <dbReference type="ARBA" id="ARBA00012755"/>
    </source>
</evidence>
<dbReference type="PANTHER" id="PTHR11452">
    <property type="entry name" value="ALPHA-GALACTOSIDASE/ALPHA-N-ACETYLGALACTOSAMINIDASE"/>
    <property type="match status" value="1"/>
</dbReference>
<keyword evidence="6 7" id="KW-0326">Glycosidase</keyword>
<evidence type="ECO:0000256" key="6">
    <source>
        <dbReference type="ARBA" id="ARBA00023295"/>
    </source>
</evidence>
<comment type="caution">
    <text evidence="10">The sequence shown here is derived from an EMBL/GenBank/DDBJ whole genome shotgun (WGS) entry which is preliminary data.</text>
</comment>
<dbReference type="PANTHER" id="PTHR11452:SF75">
    <property type="entry name" value="ALPHA-GALACTOSIDASE MEL1"/>
    <property type="match status" value="1"/>
</dbReference>
<dbReference type="InterPro" id="IPR013785">
    <property type="entry name" value="Aldolase_TIM"/>
</dbReference>
<dbReference type="GO" id="GO:0005975">
    <property type="term" value="P:carbohydrate metabolic process"/>
    <property type="evidence" value="ECO:0007669"/>
    <property type="project" value="InterPro"/>
</dbReference>
<dbReference type="InterPro" id="IPR002241">
    <property type="entry name" value="Glyco_hydro_27"/>
</dbReference>
<gene>
    <name evidence="10" type="ORF">C2E20_1363</name>
</gene>
<evidence type="ECO:0000259" key="9">
    <source>
        <dbReference type="Pfam" id="PF17801"/>
    </source>
</evidence>
<dbReference type="SUPFAM" id="SSF51445">
    <property type="entry name" value="(Trans)glycosidases"/>
    <property type="match status" value="1"/>
</dbReference>
<evidence type="ECO:0000256" key="5">
    <source>
        <dbReference type="ARBA" id="ARBA00022801"/>
    </source>
</evidence>
<dbReference type="InterPro" id="IPR041233">
    <property type="entry name" value="Melibiase_C"/>
</dbReference>